<dbReference type="PANTHER" id="PTHR30386">
    <property type="entry name" value="MEMBRANE FUSION SUBUNIT OF EMRAB-TOLC MULTIDRUG EFFLUX PUMP"/>
    <property type="match status" value="1"/>
</dbReference>
<keyword evidence="7" id="KW-1133">Transmembrane helix</keyword>
<keyword evidence="5 9" id="KW-0997">Cell inner membrane</keyword>
<evidence type="ECO:0000313" key="12">
    <source>
        <dbReference type="EMBL" id="TAA22901.1"/>
    </source>
</evidence>
<evidence type="ECO:0000256" key="6">
    <source>
        <dbReference type="ARBA" id="ARBA00022692"/>
    </source>
</evidence>
<proteinExistence type="inferred from homology"/>
<dbReference type="GO" id="GO:0015031">
    <property type="term" value="P:protein transport"/>
    <property type="evidence" value="ECO:0007669"/>
    <property type="project" value="InterPro"/>
</dbReference>
<comment type="subcellular location">
    <subcellularLocation>
        <location evidence="1 9">Cell inner membrane</location>
        <topology evidence="1 9">Single-pass membrane protein</topology>
    </subcellularLocation>
</comment>
<dbReference type="Pfam" id="PF25988">
    <property type="entry name" value="HH_CyaD"/>
    <property type="match status" value="1"/>
</dbReference>
<accession>A0A4Q8LSD5</accession>
<evidence type="ECO:0000256" key="1">
    <source>
        <dbReference type="ARBA" id="ARBA00004377"/>
    </source>
</evidence>
<reference evidence="14 15" key="1">
    <citation type="submission" date="2019-02" db="EMBL/GenBank/DDBJ databases">
        <title>WGS of Pseudoxanthomonas species novum from clinical isolates.</title>
        <authorList>
            <person name="Bernier A.-M."/>
            <person name="Bernard K."/>
            <person name="Vachon A."/>
        </authorList>
    </citation>
    <scope>NUCLEOTIDE SEQUENCE [LARGE SCALE GENOMIC DNA]</scope>
    <source>
        <strain evidence="15">NML 170316</strain>
        <strain evidence="13 14">NML140781</strain>
        <strain evidence="12">NML170316</strain>
    </source>
</reference>
<keyword evidence="8" id="KW-0472">Membrane</keyword>
<evidence type="ECO:0000256" key="9">
    <source>
        <dbReference type="RuleBase" id="RU365093"/>
    </source>
</evidence>
<accession>A0A4V2KKH7</accession>
<dbReference type="Gene3D" id="2.40.30.170">
    <property type="match status" value="1"/>
</dbReference>
<keyword evidence="6" id="KW-0812">Transmembrane</keyword>
<keyword evidence="15" id="KW-1185">Reference proteome</keyword>
<dbReference type="NCBIfam" id="TIGR01843">
    <property type="entry name" value="type_I_hlyD"/>
    <property type="match status" value="1"/>
</dbReference>
<evidence type="ECO:0000313" key="15">
    <source>
        <dbReference type="Proteomes" id="UP000293089"/>
    </source>
</evidence>
<feature type="domain" description="AprE-like beta-barrel" evidence="11">
    <location>
        <begin position="360"/>
        <end position="449"/>
    </location>
</feature>
<dbReference type="RefSeq" id="WP_130523958.1">
    <property type="nucleotide sequence ID" value="NZ_SHLZ01000002.1"/>
</dbReference>
<keyword evidence="4 9" id="KW-1003">Cell membrane</keyword>
<dbReference type="PRINTS" id="PR01490">
    <property type="entry name" value="RTXTOXIND"/>
</dbReference>
<protein>
    <recommendedName>
        <fullName evidence="9">Membrane fusion protein (MFP) family protein</fullName>
    </recommendedName>
</protein>
<organism evidence="13 14">
    <name type="scientific">Pseudoxanthomonas winnipegensis</name>
    <dbReference type="NCBI Taxonomy" id="2480810"/>
    <lineage>
        <taxon>Bacteria</taxon>
        <taxon>Pseudomonadati</taxon>
        <taxon>Pseudomonadota</taxon>
        <taxon>Gammaproteobacteria</taxon>
        <taxon>Lysobacterales</taxon>
        <taxon>Lysobacteraceae</taxon>
        <taxon>Pseudoxanthomonas</taxon>
    </lineage>
</organism>
<comment type="similarity">
    <text evidence="2 9">Belongs to the membrane fusion protein (MFP) (TC 8.A.1) family.</text>
</comment>
<evidence type="ECO:0000256" key="3">
    <source>
        <dbReference type="ARBA" id="ARBA00022448"/>
    </source>
</evidence>
<evidence type="ECO:0000313" key="14">
    <source>
        <dbReference type="Proteomes" id="UP000292087"/>
    </source>
</evidence>
<dbReference type="Proteomes" id="UP000292087">
    <property type="component" value="Unassembled WGS sequence"/>
</dbReference>
<evidence type="ECO:0000256" key="2">
    <source>
        <dbReference type="ARBA" id="ARBA00009477"/>
    </source>
</evidence>
<feature type="domain" description="CyaD-like alpha-helical hairpin" evidence="10">
    <location>
        <begin position="128"/>
        <end position="322"/>
    </location>
</feature>
<keyword evidence="3 9" id="KW-0813">Transport</keyword>
<dbReference type="EMBL" id="SHME01000001">
    <property type="protein sequence ID" value="TAA22901.1"/>
    <property type="molecule type" value="Genomic_DNA"/>
</dbReference>
<dbReference type="EMBL" id="SHMF01000003">
    <property type="protein sequence ID" value="TAA34541.1"/>
    <property type="molecule type" value="Genomic_DNA"/>
</dbReference>
<dbReference type="InterPro" id="IPR050739">
    <property type="entry name" value="MFP"/>
</dbReference>
<comment type="caution">
    <text evidence="13">The sequence shown here is derived from an EMBL/GenBank/DDBJ whole genome shotgun (WGS) entry which is preliminary data.</text>
</comment>
<evidence type="ECO:0000256" key="8">
    <source>
        <dbReference type="ARBA" id="ARBA00023136"/>
    </source>
</evidence>
<evidence type="ECO:0000313" key="13">
    <source>
        <dbReference type="EMBL" id="TAA34541.1"/>
    </source>
</evidence>
<dbReference type="PANTHER" id="PTHR30386:SF27">
    <property type="entry name" value="MEMBRANE FUSION PROTEIN (MFP) FAMILY PROTEIN"/>
    <property type="match status" value="1"/>
</dbReference>
<evidence type="ECO:0000256" key="5">
    <source>
        <dbReference type="ARBA" id="ARBA00022519"/>
    </source>
</evidence>
<dbReference type="InterPro" id="IPR059040">
    <property type="entry name" value="HH_CyaD-like"/>
</dbReference>
<dbReference type="InterPro" id="IPR058982">
    <property type="entry name" value="Beta-barrel_AprE"/>
</dbReference>
<evidence type="ECO:0000259" key="10">
    <source>
        <dbReference type="Pfam" id="PF25988"/>
    </source>
</evidence>
<dbReference type="Pfam" id="PF26002">
    <property type="entry name" value="Beta-barrel_AprE"/>
    <property type="match status" value="1"/>
</dbReference>
<evidence type="ECO:0000256" key="4">
    <source>
        <dbReference type="ARBA" id="ARBA00022475"/>
    </source>
</evidence>
<evidence type="ECO:0000256" key="7">
    <source>
        <dbReference type="ARBA" id="ARBA00022989"/>
    </source>
</evidence>
<gene>
    <name evidence="13" type="ORF">EA656_12540</name>
    <name evidence="12" type="ORF">EA658_04890</name>
</gene>
<dbReference type="Proteomes" id="UP000293089">
    <property type="component" value="Unassembled WGS sequence"/>
</dbReference>
<evidence type="ECO:0000259" key="11">
    <source>
        <dbReference type="Pfam" id="PF26002"/>
    </source>
</evidence>
<dbReference type="GO" id="GO:0005886">
    <property type="term" value="C:plasma membrane"/>
    <property type="evidence" value="ECO:0007669"/>
    <property type="project" value="UniProtKB-SubCell"/>
</dbReference>
<dbReference type="InterPro" id="IPR010129">
    <property type="entry name" value="T1SS_HlyD"/>
</dbReference>
<name>A0A4Q8LSD5_9GAMM</name>
<dbReference type="SUPFAM" id="SSF111369">
    <property type="entry name" value="HlyD-like secretion proteins"/>
    <property type="match status" value="1"/>
</dbReference>
<sequence length="472" mass="52085">MRHMLEGVREFTARYGRAFSQAWSARKQMDPPKRRSHELEFLPARLELVENPASPTARWAALTIIAMFCAAVLWASLGKLDIVAVAPGKTIAGGRTKVIQPAETSVVKRILVIDGQHVTKGELLIELDGAAAGAEYQQADESLISAQLAELRYGALLAALDQGKLPPRPEAKLPQDRLDATWLLAGSEFDHFKALELGLRAAIAQREAEQATVQTQIGPLTQSLEISKERVTDLEKLLEGRYVSRHEYLARKQEMVDMERQLSAQKATLAESLSALAGAQEQLKALVTETRQRAYDGLREAREQVGQYRPQVAKTRQRDQLMQLRAPVDGTVQQLAVHTVGGVVTPAQALMAIVPSQDQLEIEATVLNKDIGFVRPGQNVTVKIESFPYTRYGYLRGVVESVSHDAASDEKLGLVFPARIRLLQSNLRVDGVSISMTPGMSLSAEIKTGYRPIIDYLLSPLQETGQEALRER</sequence>
<dbReference type="AlphaFoldDB" id="A0A4Q8LSD5"/>